<proteinExistence type="predicted"/>
<accession>A0A9J5WLI0</accession>
<dbReference type="EMBL" id="JACXVP010000011">
    <property type="protein sequence ID" value="KAG5576378.1"/>
    <property type="molecule type" value="Genomic_DNA"/>
</dbReference>
<name>A0A9J5WLI0_SOLCO</name>
<sequence length="151" mass="17382">MGKLAHFQSQVNPRTDLSHGAGWSRLANRPILKVKSPPKLYRRANWPIFKVKRTPEQSMDLLVIQISDVIFGKSFRGHPSRLCYGAGWSLLANWSIFKVKRSPNYGDDWSRQVNQPIFKVKVVLEWSMDSLMISISDVTFAKKFHGRLSRP</sequence>
<evidence type="ECO:0000313" key="1">
    <source>
        <dbReference type="EMBL" id="KAG5576378.1"/>
    </source>
</evidence>
<dbReference type="AlphaFoldDB" id="A0A9J5WLI0"/>
<evidence type="ECO:0000313" key="2">
    <source>
        <dbReference type="Proteomes" id="UP000824120"/>
    </source>
</evidence>
<comment type="caution">
    <text evidence="1">The sequence shown here is derived from an EMBL/GenBank/DDBJ whole genome shotgun (WGS) entry which is preliminary data.</text>
</comment>
<reference evidence="1 2" key="1">
    <citation type="submission" date="2020-09" db="EMBL/GenBank/DDBJ databases">
        <title>De no assembly of potato wild relative species, Solanum commersonii.</title>
        <authorList>
            <person name="Cho K."/>
        </authorList>
    </citation>
    <scope>NUCLEOTIDE SEQUENCE [LARGE SCALE GENOMIC DNA]</scope>
    <source>
        <strain evidence="1">LZ3.2</strain>
        <tissue evidence="1">Leaf</tissue>
    </source>
</reference>
<gene>
    <name evidence="1" type="ORF">H5410_056512</name>
</gene>
<keyword evidence="2" id="KW-1185">Reference proteome</keyword>
<dbReference type="Proteomes" id="UP000824120">
    <property type="component" value="Chromosome 11"/>
</dbReference>
<organism evidence="1 2">
    <name type="scientific">Solanum commersonii</name>
    <name type="common">Commerson's wild potato</name>
    <name type="synonym">Commerson's nightshade</name>
    <dbReference type="NCBI Taxonomy" id="4109"/>
    <lineage>
        <taxon>Eukaryota</taxon>
        <taxon>Viridiplantae</taxon>
        <taxon>Streptophyta</taxon>
        <taxon>Embryophyta</taxon>
        <taxon>Tracheophyta</taxon>
        <taxon>Spermatophyta</taxon>
        <taxon>Magnoliopsida</taxon>
        <taxon>eudicotyledons</taxon>
        <taxon>Gunneridae</taxon>
        <taxon>Pentapetalae</taxon>
        <taxon>asterids</taxon>
        <taxon>lamiids</taxon>
        <taxon>Solanales</taxon>
        <taxon>Solanaceae</taxon>
        <taxon>Solanoideae</taxon>
        <taxon>Solaneae</taxon>
        <taxon>Solanum</taxon>
    </lineage>
</organism>
<protein>
    <submittedName>
        <fullName evidence="1">Uncharacterized protein</fullName>
    </submittedName>
</protein>